<keyword evidence="1" id="KW-0812">Transmembrane</keyword>
<protein>
    <submittedName>
        <fullName evidence="2">Glycerol-3-phosphate dehydrogenase [NAD(P)+]</fullName>
    </submittedName>
</protein>
<keyword evidence="1" id="KW-0472">Membrane</keyword>
<organism evidence="2">
    <name type="scientific">Lygus hesperus</name>
    <name type="common">Western plant bug</name>
    <dbReference type="NCBI Taxonomy" id="30085"/>
    <lineage>
        <taxon>Eukaryota</taxon>
        <taxon>Metazoa</taxon>
        <taxon>Ecdysozoa</taxon>
        <taxon>Arthropoda</taxon>
        <taxon>Hexapoda</taxon>
        <taxon>Insecta</taxon>
        <taxon>Pterygota</taxon>
        <taxon>Neoptera</taxon>
        <taxon>Paraneoptera</taxon>
        <taxon>Hemiptera</taxon>
        <taxon>Heteroptera</taxon>
        <taxon>Panheteroptera</taxon>
        <taxon>Cimicomorpha</taxon>
        <taxon>Miridae</taxon>
        <taxon>Mirini</taxon>
        <taxon>Lygus</taxon>
    </lineage>
</organism>
<keyword evidence="1" id="KW-1133">Transmembrane helix</keyword>
<feature type="transmembrane region" description="Helical" evidence="1">
    <location>
        <begin position="23"/>
        <end position="45"/>
    </location>
</feature>
<evidence type="ECO:0000256" key="1">
    <source>
        <dbReference type="SAM" id="Phobius"/>
    </source>
</evidence>
<sequence length="105" mass="11339">MLAVPTILANFVTRSRLDVNNTVAAYVFGSFLLVYSGIILIGCFLSYHRPKISGVTDTMLGLVQSRKCEDVDTDLGEVVDGVAEHKKTLSKASQDSDRAVGYTAP</sequence>
<reference evidence="2" key="1">
    <citation type="journal article" date="2014" name="PLoS ONE">
        <title>Transcriptome-Based Identification of ABC Transporters in the Western Tarnished Plant Bug Lygus hesperus.</title>
        <authorList>
            <person name="Hull J.J."/>
            <person name="Chaney K."/>
            <person name="Geib S.M."/>
            <person name="Fabrick J.A."/>
            <person name="Brent C.S."/>
            <person name="Walsh D."/>
            <person name="Lavine L.C."/>
        </authorList>
    </citation>
    <scope>NUCLEOTIDE SEQUENCE</scope>
</reference>
<accession>A0A0A9YSY0</accession>
<dbReference type="AlphaFoldDB" id="A0A0A9YSY0"/>
<dbReference type="EMBL" id="GBHO01008868">
    <property type="protein sequence ID" value="JAG34736.1"/>
    <property type="molecule type" value="Transcribed_RNA"/>
</dbReference>
<evidence type="ECO:0000313" key="2">
    <source>
        <dbReference type="EMBL" id="JAG34736.1"/>
    </source>
</evidence>
<gene>
    <name evidence="2" type="primary">gpsA_17</name>
    <name evidence="2" type="ORF">CM83_102186</name>
</gene>
<name>A0A0A9YSY0_LYGHE</name>
<proteinExistence type="predicted"/>
<reference evidence="2" key="2">
    <citation type="submission" date="2014-07" db="EMBL/GenBank/DDBJ databases">
        <authorList>
            <person name="Hull J."/>
        </authorList>
    </citation>
    <scope>NUCLEOTIDE SEQUENCE</scope>
</reference>